<keyword evidence="4 5" id="KW-0472">Membrane</keyword>
<feature type="transmembrane region" description="Helical" evidence="5">
    <location>
        <begin position="338"/>
        <end position="356"/>
    </location>
</feature>
<gene>
    <name evidence="7" type="ORF">BBRV_LOCUS125874</name>
</gene>
<protein>
    <recommendedName>
        <fullName evidence="6">Thioredoxin domain-containing protein</fullName>
    </recommendedName>
</protein>
<proteinExistence type="predicted"/>
<dbReference type="GO" id="GO:0016020">
    <property type="term" value="C:membrane"/>
    <property type="evidence" value="ECO:0007669"/>
    <property type="project" value="UniProtKB-SubCell"/>
</dbReference>
<evidence type="ECO:0000256" key="1">
    <source>
        <dbReference type="ARBA" id="ARBA00004167"/>
    </source>
</evidence>
<dbReference type="PANTHER" id="PTHR46426">
    <property type="entry name" value="PROTEIN DISULFIDE-ISOMERASE TMX3"/>
    <property type="match status" value="1"/>
</dbReference>
<evidence type="ECO:0000313" key="7">
    <source>
        <dbReference type="EMBL" id="CAD1584384.1"/>
    </source>
</evidence>
<accession>A0A6V7M8C1</accession>
<dbReference type="InterPro" id="IPR013766">
    <property type="entry name" value="Thioredoxin_domain"/>
</dbReference>
<dbReference type="PROSITE" id="PS51352">
    <property type="entry name" value="THIOREDOXIN_2"/>
    <property type="match status" value="1"/>
</dbReference>
<evidence type="ECO:0000256" key="2">
    <source>
        <dbReference type="ARBA" id="ARBA00022692"/>
    </source>
</evidence>
<evidence type="ECO:0000259" key="6">
    <source>
        <dbReference type="PROSITE" id="PS51352"/>
    </source>
</evidence>
<evidence type="ECO:0000256" key="5">
    <source>
        <dbReference type="SAM" id="Phobius"/>
    </source>
</evidence>
<dbReference type="InterPro" id="IPR036249">
    <property type="entry name" value="Thioredoxin-like_sf"/>
</dbReference>
<organism evidence="7">
    <name type="scientific">Bracon brevicornis</name>
    <dbReference type="NCBI Taxonomy" id="1563983"/>
    <lineage>
        <taxon>Eukaryota</taxon>
        <taxon>Metazoa</taxon>
        <taxon>Ecdysozoa</taxon>
        <taxon>Arthropoda</taxon>
        <taxon>Hexapoda</taxon>
        <taxon>Insecta</taxon>
        <taxon>Pterygota</taxon>
        <taxon>Neoptera</taxon>
        <taxon>Endopterygota</taxon>
        <taxon>Hymenoptera</taxon>
        <taxon>Apocrita</taxon>
        <taxon>Ichneumonoidea</taxon>
        <taxon>Braconidae</taxon>
        <taxon>Braconinae</taxon>
        <taxon>Bracon</taxon>
    </lineage>
</organism>
<name>A0A6V7M8C1_9HYME</name>
<dbReference type="AlphaFoldDB" id="A0A6V7M8C1"/>
<feature type="domain" description="Thioredoxin" evidence="6">
    <location>
        <begin position="1"/>
        <end position="82"/>
    </location>
</feature>
<sequence>MYAPWCTHCKRLEPVWSHVAQNLYASSIRVGRVDCTRFTSVAQHFKIKGFPTILFLKGEQKFTYNGDRTREEIVKFALRLSGPPVQEITRTESFETLKADRELYFLYVGERVGPLWDIYHKTAEAFQPHAFFYQSHPVVVDKNAPIKRIPAIVVYKENTHYTFIPKDHMDLASLNETMYNWVNKERFQTFPKVTWGNINQLFLTGKNLVLAVVEENAVEDVAPDMLEFRDMVESVIKKKRAKYHDDFQFGWIANPELVNGIAMMEMSTPSLIVINTTTTHHHIPDDDPSKLTPHAIEMFLEHIKNETAPRYGGNSIPVQVYRTWFEARSKLSAMWKGNPILTVVLFGLPALFLSLICYGICCPDILDAGDDEEDDEDESNSHMKKD</sequence>
<dbReference type="GO" id="GO:0005783">
    <property type="term" value="C:endoplasmic reticulum"/>
    <property type="evidence" value="ECO:0007669"/>
    <property type="project" value="TreeGrafter"/>
</dbReference>
<evidence type="ECO:0000256" key="3">
    <source>
        <dbReference type="ARBA" id="ARBA00022989"/>
    </source>
</evidence>
<dbReference type="EMBL" id="CADCXW020000348">
    <property type="protein sequence ID" value="CAD1584384.1"/>
    <property type="molecule type" value="Genomic_DNA"/>
</dbReference>
<reference evidence="7" key="1">
    <citation type="submission" date="2020-07" db="EMBL/GenBank/DDBJ databases">
        <authorList>
            <person name="Ferguson B K."/>
        </authorList>
    </citation>
    <scope>NUCLEOTIDE SEQUENCE</scope>
    <source>
        <strain evidence="7">L06</strain>
    </source>
</reference>
<dbReference type="InterPro" id="IPR052250">
    <property type="entry name" value="PDI_TMX3"/>
</dbReference>
<comment type="subcellular location">
    <subcellularLocation>
        <location evidence="1">Membrane</location>
        <topology evidence="1">Single-pass membrane protein</topology>
    </subcellularLocation>
</comment>
<dbReference type="Gene3D" id="3.40.30.10">
    <property type="entry name" value="Glutaredoxin"/>
    <property type="match status" value="2"/>
</dbReference>
<dbReference type="Pfam" id="PF13848">
    <property type="entry name" value="Thioredoxin_6"/>
    <property type="match status" value="1"/>
</dbReference>
<dbReference type="Pfam" id="PF00085">
    <property type="entry name" value="Thioredoxin"/>
    <property type="match status" value="1"/>
</dbReference>
<dbReference type="PANTHER" id="PTHR46426:SF1">
    <property type="entry name" value="PROTEIN DISULFIDE-ISOMERASE TMX3"/>
    <property type="match status" value="1"/>
</dbReference>
<keyword evidence="2 5" id="KW-0812">Transmembrane</keyword>
<evidence type="ECO:0000256" key="4">
    <source>
        <dbReference type="ARBA" id="ARBA00023136"/>
    </source>
</evidence>
<dbReference type="SUPFAM" id="SSF52833">
    <property type="entry name" value="Thioredoxin-like"/>
    <property type="match status" value="1"/>
</dbReference>
<keyword evidence="3 5" id="KW-1133">Transmembrane helix</keyword>